<dbReference type="AlphaFoldDB" id="A0A8S4QRF4"/>
<evidence type="ECO:0000256" key="1">
    <source>
        <dbReference type="SAM" id="MobiDB-lite"/>
    </source>
</evidence>
<gene>
    <name evidence="2" type="primary">jg5587</name>
    <name evidence="2" type="ORF">PAEG_LOCUS4775</name>
</gene>
<reference evidence="2" key="1">
    <citation type="submission" date="2022-03" db="EMBL/GenBank/DDBJ databases">
        <authorList>
            <person name="Lindestad O."/>
        </authorList>
    </citation>
    <scope>NUCLEOTIDE SEQUENCE</scope>
</reference>
<comment type="caution">
    <text evidence="2">The sequence shown here is derived from an EMBL/GenBank/DDBJ whole genome shotgun (WGS) entry which is preliminary data.</text>
</comment>
<feature type="non-terminal residue" evidence="2">
    <location>
        <position position="103"/>
    </location>
</feature>
<dbReference type="OrthoDB" id="425681at2759"/>
<dbReference type="Proteomes" id="UP000838756">
    <property type="component" value="Unassembled WGS sequence"/>
</dbReference>
<organism evidence="2 3">
    <name type="scientific">Pararge aegeria aegeria</name>
    <dbReference type="NCBI Taxonomy" id="348720"/>
    <lineage>
        <taxon>Eukaryota</taxon>
        <taxon>Metazoa</taxon>
        <taxon>Ecdysozoa</taxon>
        <taxon>Arthropoda</taxon>
        <taxon>Hexapoda</taxon>
        <taxon>Insecta</taxon>
        <taxon>Pterygota</taxon>
        <taxon>Neoptera</taxon>
        <taxon>Endopterygota</taxon>
        <taxon>Lepidoptera</taxon>
        <taxon>Glossata</taxon>
        <taxon>Ditrysia</taxon>
        <taxon>Papilionoidea</taxon>
        <taxon>Nymphalidae</taxon>
        <taxon>Satyrinae</taxon>
        <taxon>Satyrini</taxon>
        <taxon>Parargina</taxon>
        <taxon>Pararge</taxon>
    </lineage>
</organism>
<name>A0A8S4QRF4_9NEOP</name>
<accession>A0A8S4QRF4</accession>
<evidence type="ECO:0000313" key="2">
    <source>
        <dbReference type="EMBL" id="CAH2216818.1"/>
    </source>
</evidence>
<proteinExistence type="predicted"/>
<feature type="region of interest" description="Disordered" evidence="1">
    <location>
        <begin position="1"/>
        <end position="22"/>
    </location>
</feature>
<evidence type="ECO:0000313" key="3">
    <source>
        <dbReference type="Proteomes" id="UP000838756"/>
    </source>
</evidence>
<protein>
    <submittedName>
        <fullName evidence="2">Jg5587 protein</fullName>
    </submittedName>
</protein>
<sequence length="103" mass="11683">MSVFKSVSQSTKGQKTQQQHQLVDENNIPIIDIVSKMNQWERYIGTMFADDSRRHSWSLEQEDEGPPILKDEVVKALSKAKVGKSAGPDGIHIEILKLIQDEH</sequence>
<keyword evidence="3" id="KW-1185">Reference proteome</keyword>
<feature type="compositionally biased region" description="Low complexity" evidence="1">
    <location>
        <begin position="1"/>
        <end position="21"/>
    </location>
</feature>
<dbReference type="EMBL" id="CAKXAJ010017000">
    <property type="protein sequence ID" value="CAH2216818.1"/>
    <property type="molecule type" value="Genomic_DNA"/>
</dbReference>